<dbReference type="STRING" id="312017.Q23ZF5"/>
<evidence type="ECO:0000313" key="9">
    <source>
        <dbReference type="Proteomes" id="UP000009168"/>
    </source>
</evidence>
<dbReference type="InParanoid" id="Q23ZF5"/>
<dbReference type="GO" id="GO:0005783">
    <property type="term" value="C:endoplasmic reticulum"/>
    <property type="evidence" value="ECO:0007669"/>
    <property type="project" value="TreeGrafter"/>
</dbReference>
<dbReference type="InterPro" id="IPR005045">
    <property type="entry name" value="CDC50/LEM3_fam"/>
</dbReference>
<dbReference type="PIRSF" id="PIRSF015840">
    <property type="entry name" value="DUF284_TM_euk"/>
    <property type="match status" value="1"/>
</dbReference>
<evidence type="ECO:0000256" key="3">
    <source>
        <dbReference type="ARBA" id="ARBA00022692"/>
    </source>
</evidence>
<gene>
    <name evidence="8" type="ORF">TTHERM_00787080</name>
</gene>
<evidence type="ECO:0000256" key="7">
    <source>
        <dbReference type="SAM" id="Phobius"/>
    </source>
</evidence>
<dbReference type="OrthoDB" id="340608at2759"/>
<dbReference type="PANTHER" id="PTHR10926">
    <property type="entry name" value="CELL CYCLE CONTROL PROTEIN 50"/>
    <property type="match status" value="1"/>
</dbReference>
<dbReference type="KEGG" id="tet:TTHERM_00787080"/>
<reference evidence="9" key="1">
    <citation type="journal article" date="2006" name="PLoS Biol.">
        <title>Macronuclear genome sequence of the ciliate Tetrahymena thermophila, a model eukaryote.</title>
        <authorList>
            <person name="Eisen J.A."/>
            <person name="Coyne R.S."/>
            <person name="Wu M."/>
            <person name="Wu D."/>
            <person name="Thiagarajan M."/>
            <person name="Wortman J.R."/>
            <person name="Badger J.H."/>
            <person name="Ren Q."/>
            <person name="Amedeo P."/>
            <person name="Jones K.M."/>
            <person name="Tallon L.J."/>
            <person name="Delcher A.L."/>
            <person name="Salzberg S.L."/>
            <person name="Silva J.C."/>
            <person name="Haas B.J."/>
            <person name="Majoros W.H."/>
            <person name="Farzad M."/>
            <person name="Carlton J.M."/>
            <person name="Smith R.K. Jr."/>
            <person name="Garg J."/>
            <person name="Pearlman R.E."/>
            <person name="Karrer K.M."/>
            <person name="Sun L."/>
            <person name="Manning G."/>
            <person name="Elde N.C."/>
            <person name="Turkewitz A.P."/>
            <person name="Asai D.J."/>
            <person name="Wilkes D.E."/>
            <person name="Wang Y."/>
            <person name="Cai H."/>
            <person name="Collins K."/>
            <person name="Stewart B.A."/>
            <person name="Lee S.R."/>
            <person name="Wilamowska K."/>
            <person name="Weinberg Z."/>
            <person name="Ruzzo W.L."/>
            <person name="Wloga D."/>
            <person name="Gaertig J."/>
            <person name="Frankel J."/>
            <person name="Tsao C.-C."/>
            <person name="Gorovsky M.A."/>
            <person name="Keeling P.J."/>
            <person name="Waller R.F."/>
            <person name="Patron N.J."/>
            <person name="Cherry J.M."/>
            <person name="Stover N.A."/>
            <person name="Krieger C.J."/>
            <person name="del Toro C."/>
            <person name="Ryder H.F."/>
            <person name="Williamson S.C."/>
            <person name="Barbeau R.A."/>
            <person name="Hamilton E.P."/>
            <person name="Orias E."/>
        </authorList>
    </citation>
    <scope>NUCLEOTIDE SEQUENCE [LARGE SCALE GENOMIC DNA]</scope>
    <source>
        <strain evidence="9">SB210</strain>
    </source>
</reference>
<protein>
    <submittedName>
        <fullName evidence="8">Ligand-effect modulator 3 LEM3 family protein</fullName>
    </submittedName>
</protein>
<keyword evidence="4 7" id="KW-1133">Transmembrane helix</keyword>
<feature type="transmembrane region" description="Helical" evidence="7">
    <location>
        <begin position="285"/>
        <end position="306"/>
    </location>
</feature>
<dbReference type="EMBL" id="GG662552">
    <property type="protein sequence ID" value="EAS01902.2"/>
    <property type="molecule type" value="Genomic_DNA"/>
</dbReference>
<evidence type="ECO:0000256" key="6">
    <source>
        <dbReference type="PIRNR" id="PIRNR015840"/>
    </source>
</evidence>
<accession>Q23ZF5</accession>
<keyword evidence="9" id="KW-1185">Reference proteome</keyword>
<dbReference type="GO" id="GO:0005886">
    <property type="term" value="C:plasma membrane"/>
    <property type="evidence" value="ECO:0007669"/>
    <property type="project" value="TreeGrafter"/>
</dbReference>
<evidence type="ECO:0000256" key="4">
    <source>
        <dbReference type="ARBA" id="ARBA00022989"/>
    </source>
</evidence>
<dbReference type="Proteomes" id="UP000009168">
    <property type="component" value="Unassembled WGS sequence"/>
</dbReference>
<proteinExistence type="inferred from homology"/>
<evidence type="ECO:0000313" key="8">
    <source>
        <dbReference type="EMBL" id="EAS01902.2"/>
    </source>
</evidence>
<keyword evidence="3 7" id="KW-0812">Transmembrane</keyword>
<dbReference type="PANTHER" id="PTHR10926:SF0">
    <property type="entry name" value="CDC50, ISOFORM A"/>
    <property type="match status" value="1"/>
</dbReference>
<keyword evidence="5 6" id="KW-0472">Membrane</keyword>
<dbReference type="GeneID" id="7831192"/>
<dbReference type="AlphaFoldDB" id="Q23ZF5"/>
<sequence length="320" mass="36968">MSDNQQQKEDKTTFLHAFKQQIMKAWQPVPTLNSTIIVFAILSTIFLVFGIVLVVFTNKIIDYKVRYDTKCSTINYPKPDTVFNPAICTATFTVTEDMEAPVFVYYELTNFYQNHRRYVKSKSVVQLQGDSVSYSDVSNCEPIIYYSDLRKYRFVDKSLKDGDYAWPCGLIAASLFNDTYALYDPNGNKVDISSNNIAWPSDKSTKYKNRDMSIQWTSVEDERFMVWMRTAALPDFRKLWGRIDQKVTAGVYTIQIQNNYPVDSFDGTKSFVLSTANAFGGRNSFLGISYLVMGIICFIILMVFVFKKFRQNKPKQEKEK</sequence>
<evidence type="ECO:0000256" key="5">
    <source>
        <dbReference type="ARBA" id="ARBA00023136"/>
    </source>
</evidence>
<dbReference type="GO" id="GO:0005794">
    <property type="term" value="C:Golgi apparatus"/>
    <property type="evidence" value="ECO:0007669"/>
    <property type="project" value="TreeGrafter"/>
</dbReference>
<feature type="transmembrane region" description="Helical" evidence="7">
    <location>
        <begin position="36"/>
        <end position="56"/>
    </location>
</feature>
<evidence type="ECO:0000256" key="2">
    <source>
        <dbReference type="ARBA" id="ARBA00009457"/>
    </source>
</evidence>
<dbReference type="HOGENOM" id="CLU_025025_1_1_1"/>
<name>Q23ZF5_TETTS</name>
<dbReference type="eggNOG" id="KOG2952">
    <property type="taxonomic scope" value="Eukaryota"/>
</dbReference>
<dbReference type="RefSeq" id="XP_001022147.2">
    <property type="nucleotide sequence ID" value="XM_001022147.2"/>
</dbReference>
<comment type="subcellular location">
    <subcellularLocation>
        <location evidence="1">Membrane</location>
        <topology evidence="1">Multi-pass membrane protein</topology>
    </subcellularLocation>
</comment>
<dbReference type="FunCoup" id="Q23ZF5">
    <property type="interactions" value="87"/>
</dbReference>
<comment type="similarity">
    <text evidence="2 6">Belongs to the CDC50/LEM3 family.</text>
</comment>
<dbReference type="Pfam" id="PF03381">
    <property type="entry name" value="CDC50"/>
    <property type="match status" value="1"/>
</dbReference>
<organism evidence="8 9">
    <name type="scientific">Tetrahymena thermophila (strain SB210)</name>
    <dbReference type="NCBI Taxonomy" id="312017"/>
    <lineage>
        <taxon>Eukaryota</taxon>
        <taxon>Sar</taxon>
        <taxon>Alveolata</taxon>
        <taxon>Ciliophora</taxon>
        <taxon>Intramacronucleata</taxon>
        <taxon>Oligohymenophorea</taxon>
        <taxon>Hymenostomatida</taxon>
        <taxon>Tetrahymenina</taxon>
        <taxon>Tetrahymenidae</taxon>
        <taxon>Tetrahymena</taxon>
    </lineage>
</organism>
<evidence type="ECO:0000256" key="1">
    <source>
        <dbReference type="ARBA" id="ARBA00004141"/>
    </source>
</evidence>